<feature type="DNA-binding region" description="NDT80" evidence="2">
    <location>
        <begin position="33"/>
        <end position="368"/>
    </location>
</feature>
<dbReference type="EMBL" id="LLZZ01000146">
    <property type="protein sequence ID" value="KTA99251.1"/>
    <property type="molecule type" value="Genomic_DNA"/>
</dbReference>
<dbReference type="VEuPathDB" id="FungiDB:CAGL0L13090g"/>
<keyword evidence="1 2" id="KW-0238">DNA-binding</keyword>
<dbReference type="GO" id="GO:0045944">
    <property type="term" value="P:positive regulation of transcription by RNA polymerase II"/>
    <property type="evidence" value="ECO:0007669"/>
    <property type="project" value="TreeGrafter"/>
</dbReference>
<dbReference type="SUPFAM" id="SSF49417">
    <property type="entry name" value="p53-like transcription factors"/>
    <property type="match status" value="1"/>
</dbReference>
<dbReference type="VEuPathDB" id="FungiDB:GWK60_L17017"/>
<dbReference type="Pfam" id="PF05224">
    <property type="entry name" value="NDT80_PhoG"/>
    <property type="match status" value="1"/>
</dbReference>
<dbReference type="EMBL" id="LLZZ01000122">
    <property type="protein sequence ID" value="KTB02908.1"/>
    <property type="molecule type" value="Genomic_DNA"/>
</dbReference>
<sequence>MAKKYCNVELGRRRAASKLNGTDDENFDDSGDLEPEYVIKTRINEDGTISNYFDKRKLRIAPRSTLQFKVGPPFYSGGRFRNLRCVETGELMNLKLLQRIDRGFDNIGDDWVGYKRNYFTLVAAFTIDGWDYKKFLSHSFTIDALPANDETVEGSDICFDVRKYSDLHSDRTLPVEYFAVKIRATDDHDNDIPLVQHTAKRDKGPQFSPDICPIIPSPLPNHQVIREASNVRNIVKKQKFDPTFHFYRNKELNNYPIDTILGLYPDNCIKKVARFERVQFSASNNVDKHFDQNRFFKLHVMFGVAVTESSLINSEFLQSEESKEIFENTSEPFELPNGRKYIFLHIEEMETPALIIRGRSPSNYTPANYSPPKKIIFDEVSSPTNGSSPSPVKNVGIISIKNRSRQKEQNKRKRGNASLNNNYNNCQRPAKRKACVRNANESGFNFTDDNSYVKVDRYSNEVDVTSQNIDSSVLIDKSALEAIIEYNALHYNLAENPQKNNKKPVFTINSKPVKSAIKIDATQVAMEVCLEENKLENTAQFDPSLSEMHSLSTRYCTGLSKSGRKRSKNSVKPTSTNLSINMRDLEVRPTMKSFTDPGMKIGSLLMTSNRVDHLSQPDLPQFVETGLEHCLYKETDDNFSREGSILTSEENNLPFLENNTSFVQNSLCFTEHPFVFDRGAERSSTSHSNAPRTFSRLIEGTMITNSYQAMEGKLVDLLMNSDSPIEPTMEPFPYDQAAPPLYDTDDAI</sequence>
<dbReference type="VEuPathDB" id="FungiDB:B1J91_L13090g"/>
<dbReference type="GO" id="GO:0003677">
    <property type="term" value="F:DNA binding"/>
    <property type="evidence" value="ECO:0007669"/>
    <property type="project" value="UniProtKB-KW"/>
</dbReference>
<dbReference type="AlphaFoldDB" id="A0A0W0DAF8"/>
<dbReference type="InterPro" id="IPR052605">
    <property type="entry name" value="Fungal_trans_regulator"/>
</dbReference>
<dbReference type="GO" id="GO:0003700">
    <property type="term" value="F:DNA-binding transcription factor activity"/>
    <property type="evidence" value="ECO:0007669"/>
    <property type="project" value="UniProtKB-UniRule"/>
</dbReference>
<reference evidence="5 7" key="1">
    <citation type="submission" date="2015-10" db="EMBL/GenBank/DDBJ databases">
        <title>Draft genomes sequences of Candida glabrata isolates 1A, 1B, 2A, 2B, 3A and 3B.</title>
        <authorList>
            <person name="Haavelsrud O.E."/>
            <person name="Gaustad P."/>
        </authorList>
    </citation>
    <scope>NUCLEOTIDE SEQUENCE [LARGE SCALE GENOMIC DNA]</scope>
    <source>
        <strain evidence="5">910700640</strain>
    </source>
</reference>
<feature type="domain" description="NDT80" evidence="4">
    <location>
        <begin position="33"/>
        <end position="368"/>
    </location>
</feature>
<feature type="compositionally biased region" description="Polar residues" evidence="3">
    <location>
        <begin position="381"/>
        <end position="391"/>
    </location>
</feature>
<protein>
    <submittedName>
        <fullName evidence="5">Meiosis-specific transcription factor NDT80</fullName>
    </submittedName>
</protein>
<feature type="region of interest" description="Disordered" evidence="3">
    <location>
        <begin position="729"/>
        <end position="748"/>
    </location>
</feature>
<dbReference type="PROSITE" id="PS51517">
    <property type="entry name" value="NDT80"/>
    <property type="match status" value="1"/>
</dbReference>
<evidence type="ECO:0000313" key="7">
    <source>
        <dbReference type="Proteomes" id="UP000054886"/>
    </source>
</evidence>
<dbReference type="VEuPathDB" id="FungiDB:GVI51_L13035"/>
<gene>
    <name evidence="6" type="ORF">AO440_004860</name>
    <name evidence="5" type="ORF">AO440_005030</name>
</gene>
<evidence type="ECO:0000256" key="2">
    <source>
        <dbReference type="PROSITE-ProRule" id="PRU00850"/>
    </source>
</evidence>
<dbReference type="Proteomes" id="UP000054886">
    <property type="component" value="Unassembled WGS sequence"/>
</dbReference>
<evidence type="ECO:0000313" key="6">
    <source>
        <dbReference type="EMBL" id="KTB02908.1"/>
    </source>
</evidence>
<dbReference type="InterPro" id="IPR024061">
    <property type="entry name" value="NDT80_DNA-bd_dom"/>
</dbReference>
<evidence type="ECO:0000256" key="1">
    <source>
        <dbReference type="ARBA" id="ARBA00023125"/>
    </source>
</evidence>
<dbReference type="InterPro" id="IPR037141">
    <property type="entry name" value="NDT80_DNA-bd_dom_sf"/>
</dbReference>
<comment type="caution">
    <text evidence="5">The sequence shown here is derived from an EMBL/GenBank/DDBJ whole genome shotgun (WGS) entry which is preliminary data.</text>
</comment>
<dbReference type="GO" id="GO:0051321">
    <property type="term" value="P:meiotic cell cycle"/>
    <property type="evidence" value="ECO:0007669"/>
    <property type="project" value="TreeGrafter"/>
</dbReference>
<evidence type="ECO:0000259" key="4">
    <source>
        <dbReference type="PROSITE" id="PS51517"/>
    </source>
</evidence>
<evidence type="ECO:0000256" key="3">
    <source>
        <dbReference type="SAM" id="MobiDB-lite"/>
    </source>
</evidence>
<dbReference type="Gene3D" id="2.60.40.1390">
    <property type="entry name" value="NDT80 DNA-binding domain"/>
    <property type="match status" value="1"/>
</dbReference>
<accession>A0A0W0DAF8</accession>
<dbReference type="PANTHER" id="PTHR35144">
    <property type="entry name" value="MEIOSIS-SPECIFIC TRANSCRIPTION FACTOR NDT80"/>
    <property type="match status" value="1"/>
</dbReference>
<evidence type="ECO:0000313" key="5">
    <source>
        <dbReference type="EMBL" id="KTA99251.1"/>
    </source>
</evidence>
<dbReference type="InterPro" id="IPR008967">
    <property type="entry name" value="p53-like_TF_DNA-bd_sf"/>
</dbReference>
<proteinExistence type="predicted"/>
<dbReference type="GO" id="GO:0000228">
    <property type="term" value="C:nuclear chromosome"/>
    <property type="evidence" value="ECO:0007669"/>
    <property type="project" value="TreeGrafter"/>
</dbReference>
<dbReference type="PANTHER" id="PTHR35144:SF2">
    <property type="entry name" value="MEIOSIS-SPECIFIC TRANSCRIPTION FACTOR NDT80"/>
    <property type="match status" value="1"/>
</dbReference>
<feature type="compositionally biased region" description="Polar residues" evidence="3">
    <location>
        <begin position="417"/>
        <end position="427"/>
    </location>
</feature>
<name>A0A0W0DAF8_CANGB</name>
<feature type="region of interest" description="Disordered" evidence="3">
    <location>
        <begin position="380"/>
        <end position="431"/>
    </location>
</feature>
<organism evidence="5 7">
    <name type="scientific">Candida glabrata</name>
    <name type="common">Yeast</name>
    <name type="synonym">Torulopsis glabrata</name>
    <dbReference type="NCBI Taxonomy" id="5478"/>
    <lineage>
        <taxon>Eukaryota</taxon>
        <taxon>Fungi</taxon>
        <taxon>Dikarya</taxon>
        <taxon>Ascomycota</taxon>
        <taxon>Saccharomycotina</taxon>
        <taxon>Saccharomycetes</taxon>
        <taxon>Saccharomycetales</taxon>
        <taxon>Saccharomycetaceae</taxon>
        <taxon>Nakaseomyces</taxon>
    </lineage>
</organism>